<dbReference type="Pfam" id="PF25917">
    <property type="entry name" value="BSH_RND"/>
    <property type="match status" value="1"/>
</dbReference>
<evidence type="ECO:0000313" key="6">
    <source>
        <dbReference type="Proteomes" id="UP000319817"/>
    </source>
</evidence>
<dbReference type="GO" id="GO:1990281">
    <property type="term" value="C:efflux pump complex"/>
    <property type="evidence" value="ECO:0007669"/>
    <property type="project" value="TreeGrafter"/>
</dbReference>
<feature type="compositionally biased region" description="Low complexity" evidence="2">
    <location>
        <begin position="456"/>
        <end position="471"/>
    </location>
</feature>
<name>A0A517NXX9_9BACT</name>
<dbReference type="Proteomes" id="UP000319817">
    <property type="component" value="Chromosome"/>
</dbReference>
<evidence type="ECO:0000313" key="5">
    <source>
        <dbReference type="EMBL" id="QDT11988.1"/>
    </source>
</evidence>
<dbReference type="PANTHER" id="PTHR30469">
    <property type="entry name" value="MULTIDRUG RESISTANCE PROTEIN MDTA"/>
    <property type="match status" value="1"/>
</dbReference>
<evidence type="ECO:0000259" key="4">
    <source>
        <dbReference type="Pfam" id="PF25917"/>
    </source>
</evidence>
<dbReference type="RefSeq" id="WP_145419733.1">
    <property type="nucleotide sequence ID" value="NZ_CP036526.1"/>
</dbReference>
<keyword evidence="3" id="KW-0472">Membrane</keyword>
<reference evidence="5 6" key="1">
    <citation type="submission" date="2019-02" db="EMBL/GenBank/DDBJ databases">
        <title>Deep-cultivation of Planctomycetes and their phenomic and genomic characterization uncovers novel biology.</title>
        <authorList>
            <person name="Wiegand S."/>
            <person name="Jogler M."/>
            <person name="Boedeker C."/>
            <person name="Pinto D."/>
            <person name="Vollmers J."/>
            <person name="Rivas-Marin E."/>
            <person name="Kohn T."/>
            <person name="Peeters S.H."/>
            <person name="Heuer A."/>
            <person name="Rast P."/>
            <person name="Oberbeckmann S."/>
            <person name="Bunk B."/>
            <person name="Jeske O."/>
            <person name="Meyerdierks A."/>
            <person name="Storesund J.E."/>
            <person name="Kallscheuer N."/>
            <person name="Luecker S."/>
            <person name="Lage O.M."/>
            <person name="Pohl T."/>
            <person name="Merkel B.J."/>
            <person name="Hornburger P."/>
            <person name="Mueller R.-W."/>
            <person name="Bruemmer F."/>
            <person name="Labrenz M."/>
            <person name="Spormann A.M."/>
            <person name="Op den Camp H."/>
            <person name="Overmann J."/>
            <person name="Amann R."/>
            <person name="Jetten M.S.M."/>
            <person name="Mascher T."/>
            <person name="Medema M.H."/>
            <person name="Devos D.P."/>
            <person name="Kaster A.-K."/>
            <person name="Ovreas L."/>
            <person name="Rohde M."/>
            <person name="Galperin M.Y."/>
            <person name="Jogler C."/>
        </authorList>
    </citation>
    <scope>NUCLEOTIDE SEQUENCE [LARGE SCALE GENOMIC DNA]</scope>
    <source>
        <strain evidence="5 6">K23_9</strain>
    </source>
</reference>
<keyword evidence="1" id="KW-0175">Coiled coil</keyword>
<dbReference type="Gene3D" id="2.40.50.100">
    <property type="match status" value="1"/>
</dbReference>
<dbReference type="Gene3D" id="2.40.420.20">
    <property type="match status" value="1"/>
</dbReference>
<keyword evidence="3" id="KW-1133">Transmembrane helix</keyword>
<dbReference type="Gene3D" id="2.40.30.170">
    <property type="match status" value="1"/>
</dbReference>
<organism evidence="5 6">
    <name type="scientific">Stieleria marina</name>
    <dbReference type="NCBI Taxonomy" id="1930275"/>
    <lineage>
        <taxon>Bacteria</taxon>
        <taxon>Pseudomonadati</taxon>
        <taxon>Planctomycetota</taxon>
        <taxon>Planctomycetia</taxon>
        <taxon>Pirellulales</taxon>
        <taxon>Pirellulaceae</taxon>
        <taxon>Stieleria</taxon>
    </lineage>
</organism>
<evidence type="ECO:0000256" key="3">
    <source>
        <dbReference type="SAM" id="Phobius"/>
    </source>
</evidence>
<feature type="transmembrane region" description="Helical" evidence="3">
    <location>
        <begin position="9"/>
        <end position="28"/>
    </location>
</feature>
<evidence type="ECO:0000256" key="1">
    <source>
        <dbReference type="SAM" id="Coils"/>
    </source>
</evidence>
<feature type="domain" description="Multidrug resistance protein MdtA-like barrel-sandwich hybrid" evidence="4">
    <location>
        <begin position="73"/>
        <end position="251"/>
    </location>
</feature>
<feature type="region of interest" description="Disordered" evidence="2">
    <location>
        <begin position="432"/>
        <end position="471"/>
    </location>
</feature>
<dbReference type="EMBL" id="CP036526">
    <property type="protein sequence ID" value="QDT11988.1"/>
    <property type="molecule type" value="Genomic_DNA"/>
</dbReference>
<dbReference type="PANTHER" id="PTHR30469:SF15">
    <property type="entry name" value="HLYD FAMILY OF SECRETION PROTEINS"/>
    <property type="match status" value="1"/>
</dbReference>
<dbReference type="Gene3D" id="1.10.287.470">
    <property type="entry name" value="Helix hairpin bin"/>
    <property type="match status" value="1"/>
</dbReference>
<dbReference type="GO" id="GO:0015562">
    <property type="term" value="F:efflux transmembrane transporter activity"/>
    <property type="evidence" value="ECO:0007669"/>
    <property type="project" value="TreeGrafter"/>
</dbReference>
<accession>A0A517NXX9</accession>
<gene>
    <name evidence="5" type="primary">acrE</name>
    <name evidence="5" type="ORF">K239x_39900</name>
</gene>
<keyword evidence="6" id="KW-1185">Reference proteome</keyword>
<protein>
    <submittedName>
        <fullName evidence="5">Multidrug export protein AcrE</fullName>
    </submittedName>
</protein>
<sequence>MNKRQIPVLILRYVAPLLVLGCAGWFVYSMGAQERPERKKPPVRKSIPVELVQARPHTGTLDIVVSGVAIPYRDVQLAARVSGEVVFKSESLSPGHVVDEGELLLRVDPSDYEIEVARLEQEVARAKLEIERLQLDKENTQRVLAINQDIVTVRRRDVQRLERLQNVNATSATESDSVELAWLSAMQQITSQENQLRTFDSQSKTLQTTLELANLQLQRAKLDLERTEIKAPFSGVVIANHVEQNGMMAAGAVVATLEDTSKVEVRASLRGDDMSFLQGGGYELPQVPVTVEYDRAGQTYAWNAVLSRQDGLGIDEKTRTIPVRICVDNPTQNCGSSNGSLALLRGMFVRVRLHCEPQQPLAVVPESVIRPGKTIWVMRDDQLQIEPVRIARIEDGIAYLNTHNSSLKMNEQIISSPVPNAKPGLAVSMIANKPRRGANPSGSRQDFRASTPKVLTSSAVSTASASASARP</sequence>
<feature type="coiled-coil region" evidence="1">
    <location>
        <begin position="116"/>
        <end position="143"/>
    </location>
</feature>
<dbReference type="AlphaFoldDB" id="A0A517NXX9"/>
<dbReference type="InterPro" id="IPR058625">
    <property type="entry name" value="MdtA-like_BSH"/>
</dbReference>
<dbReference type="SUPFAM" id="SSF111369">
    <property type="entry name" value="HlyD-like secretion proteins"/>
    <property type="match status" value="1"/>
</dbReference>
<evidence type="ECO:0000256" key="2">
    <source>
        <dbReference type="SAM" id="MobiDB-lite"/>
    </source>
</evidence>
<keyword evidence="3" id="KW-0812">Transmembrane</keyword>
<dbReference type="OrthoDB" id="233363at2"/>
<proteinExistence type="predicted"/>